<gene>
    <name evidence="2" type="primary">WBGene00118680</name>
</gene>
<reference evidence="2" key="2">
    <citation type="submission" date="2022-06" db="UniProtKB">
        <authorList>
            <consortium name="EnsemblMetazoa"/>
        </authorList>
    </citation>
    <scope>IDENTIFICATION</scope>
    <source>
        <strain evidence="2">PS312</strain>
    </source>
</reference>
<dbReference type="AlphaFoldDB" id="A0A2A6C1G3"/>
<dbReference type="Proteomes" id="UP000005239">
    <property type="component" value="Unassembled WGS sequence"/>
</dbReference>
<proteinExistence type="predicted"/>
<feature type="compositionally biased region" description="Basic residues" evidence="1">
    <location>
        <begin position="1"/>
        <end position="26"/>
    </location>
</feature>
<sequence length="305" mass="34491">MARTAHPLKRPAKGASSSRKKRPHKTPRLDSLAIDVKCDHLTCSFLSINRRYCDEAVEILKTRLSEKLTAAKVERIGHLRIATPGHITNFLEFFNSLSIQFITLEVITTIHSLISDDWIDSALTLPTSSNVKLSLSNMYDGKTDLVAGIIDKLLIYGKASIELLDKLHASSMLLTVDGILEAVAAMSNREVNARIQFQLDTNAREFKAAILEKWNLAEIIDREFDELNTPRTALLEIDGFTLYNEGCENLCLFDGRILLKMPTEFVLDGRLANKNMHPHRFTIERVMDKTKHVMSFIGFVEVKHK</sequence>
<accession>A0A2A6C1G3</accession>
<evidence type="ECO:0000313" key="2">
    <source>
        <dbReference type="EnsemblMetazoa" id="PPA29126.1"/>
    </source>
</evidence>
<evidence type="ECO:0000313" key="3">
    <source>
        <dbReference type="Proteomes" id="UP000005239"/>
    </source>
</evidence>
<accession>A0A8R1YKR2</accession>
<evidence type="ECO:0000256" key="1">
    <source>
        <dbReference type="SAM" id="MobiDB-lite"/>
    </source>
</evidence>
<protein>
    <submittedName>
        <fullName evidence="2">Uncharacterized protein</fullName>
    </submittedName>
</protein>
<dbReference type="EnsemblMetazoa" id="PPA29126.1">
    <property type="protein sequence ID" value="PPA29126.1"/>
    <property type="gene ID" value="WBGene00118680"/>
</dbReference>
<organism evidence="2 3">
    <name type="scientific">Pristionchus pacificus</name>
    <name type="common">Parasitic nematode worm</name>
    <dbReference type="NCBI Taxonomy" id="54126"/>
    <lineage>
        <taxon>Eukaryota</taxon>
        <taxon>Metazoa</taxon>
        <taxon>Ecdysozoa</taxon>
        <taxon>Nematoda</taxon>
        <taxon>Chromadorea</taxon>
        <taxon>Rhabditida</taxon>
        <taxon>Rhabditina</taxon>
        <taxon>Diplogasteromorpha</taxon>
        <taxon>Diplogasteroidea</taxon>
        <taxon>Neodiplogasteridae</taxon>
        <taxon>Pristionchus</taxon>
    </lineage>
</organism>
<feature type="region of interest" description="Disordered" evidence="1">
    <location>
        <begin position="1"/>
        <end position="27"/>
    </location>
</feature>
<reference evidence="3" key="1">
    <citation type="journal article" date="2008" name="Nat. Genet.">
        <title>The Pristionchus pacificus genome provides a unique perspective on nematode lifestyle and parasitism.</title>
        <authorList>
            <person name="Dieterich C."/>
            <person name="Clifton S.W."/>
            <person name="Schuster L.N."/>
            <person name="Chinwalla A."/>
            <person name="Delehaunty K."/>
            <person name="Dinkelacker I."/>
            <person name="Fulton L."/>
            <person name="Fulton R."/>
            <person name="Godfrey J."/>
            <person name="Minx P."/>
            <person name="Mitreva M."/>
            <person name="Roeseler W."/>
            <person name="Tian H."/>
            <person name="Witte H."/>
            <person name="Yang S.P."/>
            <person name="Wilson R.K."/>
            <person name="Sommer R.J."/>
        </authorList>
    </citation>
    <scope>NUCLEOTIDE SEQUENCE [LARGE SCALE GENOMIC DNA]</scope>
    <source>
        <strain evidence="3">PS312</strain>
    </source>
</reference>
<keyword evidence="3" id="KW-1185">Reference proteome</keyword>
<name>A0A2A6C1G3_PRIPA</name>